<evidence type="ECO:0000259" key="1">
    <source>
        <dbReference type="Pfam" id="PF04149"/>
    </source>
</evidence>
<evidence type="ECO:0000313" key="2">
    <source>
        <dbReference type="EMBL" id="MBG6091637.1"/>
    </source>
</evidence>
<proteinExistence type="predicted"/>
<protein>
    <recommendedName>
        <fullName evidence="1">DUF397 domain-containing protein</fullName>
    </recommendedName>
</protein>
<dbReference type="Proteomes" id="UP000614047">
    <property type="component" value="Unassembled WGS sequence"/>
</dbReference>
<reference evidence="2" key="1">
    <citation type="submission" date="2020-11" db="EMBL/GenBank/DDBJ databases">
        <title>Sequencing the genomes of 1000 actinobacteria strains.</title>
        <authorList>
            <person name="Klenk H.-P."/>
        </authorList>
    </citation>
    <scope>NUCLEOTIDE SEQUENCE</scope>
    <source>
        <strain evidence="2">DSM 43175</strain>
    </source>
</reference>
<evidence type="ECO:0000313" key="3">
    <source>
        <dbReference type="Proteomes" id="UP000614047"/>
    </source>
</evidence>
<gene>
    <name evidence="2" type="ORF">IW256_005750</name>
</gene>
<dbReference type="InterPro" id="IPR007278">
    <property type="entry name" value="DUF397"/>
</dbReference>
<comment type="caution">
    <text evidence="2">The sequence shown here is derived from an EMBL/GenBank/DDBJ whole genome shotgun (WGS) entry which is preliminary data.</text>
</comment>
<dbReference type="EMBL" id="JADOUA010000001">
    <property type="protein sequence ID" value="MBG6091637.1"/>
    <property type="molecule type" value="Genomic_DNA"/>
</dbReference>
<sequence>MSDWRKSSYSQGEAQGECIEVAGNTNDTTLIRDSKDPHGPHLTFTRTGFTKLVRTIKTGDDAT</sequence>
<dbReference type="RefSeq" id="WP_197013927.1">
    <property type="nucleotide sequence ID" value="NZ_BAABES010000002.1"/>
</dbReference>
<keyword evidence="3" id="KW-1185">Reference proteome</keyword>
<accession>A0A931GLL4</accession>
<dbReference type="Pfam" id="PF04149">
    <property type="entry name" value="DUF397"/>
    <property type="match status" value="1"/>
</dbReference>
<name>A0A931GLL4_9ACTN</name>
<dbReference type="AlphaFoldDB" id="A0A931GLL4"/>
<organism evidence="2 3">
    <name type="scientific">Actinomadura viridis</name>
    <dbReference type="NCBI Taxonomy" id="58110"/>
    <lineage>
        <taxon>Bacteria</taxon>
        <taxon>Bacillati</taxon>
        <taxon>Actinomycetota</taxon>
        <taxon>Actinomycetes</taxon>
        <taxon>Streptosporangiales</taxon>
        <taxon>Thermomonosporaceae</taxon>
        <taxon>Actinomadura</taxon>
    </lineage>
</organism>
<feature type="domain" description="DUF397" evidence="1">
    <location>
        <begin position="3"/>
        <end position="57"/>
    </location>
</feature>